<protein>
    <recommendedName>
        <fullName evidence="3">DNA relaxase mbeA</fullName>
    </recommendedName>
</protein>
<name>A0A2D2E4X7_FAUOS</name>
<feature type="region of interest" description="Disordered" evidence="1">
    <location>
        <begin position="587"/>
        <end position="665"/>
    </location>
</feature>
<accession>A0A2D2E4X7</accession>
<keyword evidence="2" id="KW-0614">Plasmid</keyword>
<organism evidence="2">
    <name type="scientific">Faucicola osloensis</name>
    <name type="common">Moraxella osloensis</name>
    <dbReference type="NCBI Taxonomy" id="34062"/>
    <lineage>
        <taxon>Bacteria</taxon>
        <taxon>Pseudomonadati</taxon>
        <taxon>Pseudomonadota</taxon>
        <taxon>Gammaproteobacteria</taxon>
        <taxon>Moraxellales</taxon>
        <taxon>Moraxellaceae</taxon>
        <taxon>Faucicola</taxon>
    </lineage>
</organism>
<feature type="compositionally biased region" description="Low complexity" evidence="1">
    <location>
        <begin position="407"/>
        <end position="421"/>
    </location>
</feature>
<proteinExistence type="predicted"/>
<sequence>MLTKFFKRGGTDDDRRTLGGSAVKHYLLGSDDQPREKARLLLGDPDEVTEIINGLPFAKVYSSGCLSFHEKDLLTDAQKFEIIEDFEAMMFVGLQPHQYTSYWVEHTDKGRVELNFVFPNVELISGNHLQVYYHYRDLALVNSWKDLTNDRYGFVNPADLNNRRDVTPSMAPNIVKDWATSDKQSIIDKLKRFTEVEDIKNALTDLVLTQSELRRQQGKPLKGQDDIADMLTKYGFEISRQGKDSISIKNPDPTKKNIKLKGVIYERDATESVIRYVAERKGADPAANQISADDRAKQLRQAAATFSSELEKRRERHYQRYDENLRAARALSRQQSKLKRQPSKAASKLAQSDLSDLGERQTDLAWGVDANRSAQAADQQRLSAYPNPLDEAEQSITPSHNPRDTNHPTASPTPTANPASADGRASPSGYRDDRVQPTAKQGADWATSTQQTEPRDRHGQPIGGTATADGDISTDQSQPVPGLAGNQGLSRPKSKRTKLTQSTNQSYPDSIPSPSPYRYPAGLWRWYQYYPQISQQRRMPKKWLWLSDALYQPKPVLPSQLETNNHATHYHTAAHYQALKRAVERFAQPSEPDAQPTPSAAIPDNRRDGTKTSGIDVAQLVSAAINPPKRASEPKDRDAQPADHPILGRIRQATEIRDSNTEKRTRRISKIAGEDTASLEQIAEHTTRRRQRHRKVNQQLTGIGEDIAGLTETAEQRTARLRKFNRRAHLLKTGYDHDAQQFKTASNDFGTVVGTVSAVVKAVIELFKKLFDRLKQQVVGYAKEGTLYSMDSDGKQHKMNQRQAESYVSSHPYDLSGYAQLTLTAKKLEKDKELRHEPFRGFGI</sequence>
<reference evidence="2" key="1">
    <citation type="submission" date="2017-10" db="EMBL/GenBank/DDBJ databases">
        <title>Complete Genome Sequence from Moraxella oslensis YHS isolated from human skin.</title>
        <authorList>
            <person name="Lee K."/>
            <person name="Lim J.Y."/>
            <person name="Hwang I."/>
        </authorList>
    </citation>
    <scope>NUCLEOTIDE SEQUENCE</scope>
    <source>
        <strain evidence="2">YHS</strain>
        <plasmid evidence="2">pYHS2</plasmid>
    </source>
</reference>
<feature type="compositionally biased region" description="Basic and acidic residues" evidence="1">
    <location>
        <begin position="652"/>
        <end position="663"/>
    </location>
</feature>
<evidence type="ECO:0000256" key="1">
    <source>
        <dbReference type="SAM" id="MobiDB-lite"/>
    </source>
</evidence>
<feature type="region of interest" description="Disordered" evidence="1">
    <location>
        <begin position="331"/>
        <end position="356"/>
    </location>
</feature>
<dbReference type="AlphaFoldDB" id="A0A2D2E4X7"/>
<evidence type="ECO:0008006" key="3">
    <source>
        <dbReference type="Google" id="ProtNLM"/>
    </source>
</evidence>
<dbReference type="EMBL" id="CP024178">
    <property type="protein sequence ID" value="ATQ84291.1"/>
    <property type="molecule type" value="Genomic_DNA"/>
</dbReference>
<feature type="compositionally biased region" description="Basic and acidic residues" evidence="1">
    <location>
        <begin position="630"/>
        <end position="641"/>
    </location>
</feature>
<feature type="region of interest" description="Disordered" evidence="1">
    <location>
        <begin position="390"/>
        <end position="514"/>
    </location>
</feature>
<evidence type="ECO:0000313" key="2">
    <source>
        <dbReference type="EMBL" id="ATQ84291.1"/>
    </source>
</evidence>
<geneLocation type="plasmid" evidence="2">
    <name>pYHS2</name>
</geneLocation>
<gene>
    <name evidence="2" type="ORF">YHS_10135</name>
</gene>